<dbReference type="Proteomes" id="UP000215914">
    <property type="component" value="Unassembled WGS sequence"/>
</dbReference>
<comment type="caution">
    <text evidence="1">The sequence shown here is derived from an EMBL/GenBank/DDBJ whole genome shotgun (WGS) entry which is preliminary data.</text>
</comment>
<evidence type="ECO:0000313" key="1">
    <source>
        <dbReference type="EMBL" id="KAF5779395.1"/>
    </source>
</evidence>
<dbReference type="Gramene" id="mRNA:HanXRQr2_Chr12g0558871">
    <property type="protein sequence ID" value="CDS:HanXRQr2_Chr12g0558871.1"/>
    <property type="gene ID" value="HanXRQr2_Chr12g0558871"/>
</dbReference>
<organism evidence="1 2">
    <name type="scientific">Helianthus annuus</name>
    <name type="common">Common sunflower</name>
    <dbReference type="NCBI Taxonomy" id="4232"/>
    <lineage>
        <taxon>Eukaryota</taxon>
        <taxon>Viridiplantae</taxon>
        <taxon>Streptophyta</taxon>
        <taxon>Embryophyta</taxon>
        <taxon>Tracheophyta</taxon>
        <taxon>Spermatophyta</taxon>
        <taxon>Magnoliopsida</taxon>
        <taxon>eudicotyledons</taxon>
        <taxon>Gunneridae</taxon>
        <taxon>Pentapetalae</taxon>
        <taxon>asterids</taxon>
        <taxon>campanulids</taxon>
        <taxon>Asterales</taxon>
        <taxon>Asteraceae</taxon>
        <taxon>Asteroideae</taxon>
        <taxon>Heliantheae alliance</taxon>
        <taxon>Heliantheae</taxon>
        <taxon>Helianthus</taxon>
    </lineage>
</organism>
<dbReference type="AlphaFoldDB" id="A0A9K3HJM9"/>
<keyword evidence="2" id="KW-1185">Reference proteome</keyword>
<sequence>MPTCSTKGIKCSHDFSVSIECVKLLSTVCDKKLSVLEMRFSSQNSSVISKASPAQRSAATLADDNSIFTV</sequence>
<reference evidence="1" key="1">
    <citation type="journal article" date="2017" name="Nature">
        <title>The sunflower genome provides insights into oil metabolism, flowering and Asterid evolution.</title>
        <authorList>
            <person name="Badouin H."/>
            <person name="Gouzy J."/>
            <person name="Grassa C.J."/>
            <person name="Murat F."/>
            <person name="Staton S.E."/>
            <person name="Cottret L."/>
            <person name="Lelandais-Briere C."/>
            <person name="Owens G.L."/>
            <person name="Carrere S."/>
            <person name="Mayjonade B."/>
            <person name="Legrand L."/>
            <person name="Gill N."/>
            <person name="Kane N.C."/>
            <person name="Bowers J.E."/>
            <person name="Hubner S."/>
            <person name="Bellec A."/>
            <person name="Berard A."/>
            <person name="Berges H."/>
            <person name="Blanchet N."/>
            <person name="Boniface M.C."/>
            <person name="Brunel D."/>
            <person name="Catrice O."/>
            <person name="Chaidir N."/>
            <person name="Claudel C."/>
            <person name="Donnadieu C."/>
            <person name="Faraut T."/>
            <person name="Fievet G."/>
            <person name="Helmstetter N."/>
            <person name="King M."/>
            <person name="Knapp S.J."/>
            <person name="Lai Z."/>
            <person name="Le Paslier M.C."/>
            <person name="Lippi Y."/>
            <person name="Lorenzon L."/>
            <person name="Mandel J.R."/>
            <person name="Marage G."/>
            <person name="Marchand G."/>
            <person name="Marquand E."/>
            <person name="Bret-Mestries E."/>
            <person name="Morien E."/>
            <person name="Nambeesan S."/>
            <person name="Nguyen T."/>
            <person name="Pegot-Espagnet P."/>
            <person name="Pouilly N."/>
            <person name="Raftis F."/>
            <person name="Sallet E."/>
            <person name="Schiex T."/>
            <person name="Thomas J."/>
            <person name="Vandecasteele C."/>
            <person name="Vares D."/>
            <person name="Vear F."/>
            <person name="Vautrin S."/>
            <person name="Crespi M."/>
            <person name="Mangin B."/>
            <person name="Burke J.M."/>
            <person name="Salse J."/>
            <person name="Munos S."/>
            <person name="Vincourt P."/>
            <person name="Rieseberg L.H."/>
            <person name="Langlade N.B."/>
        </authorList>
    </citation>
    <scope>NUCLEOTIDE SEQUENCE</scope>
    <source>
        <tissue evidence="1">Leaves</tissue>
    </source>
</reference>
<name>A0A9K3HJM9_HELAN</name>
<protein>
    <submittedName>
        <fullName evidence="1">Uncharacterized protein</fullName>
    </submittedName>
</protein>
<proteinExistence type="predicted"/>
<reference evidence="1" key="2">
    <citation type="submission" date="2020-06" db="EMBL/GenBank/DDBJ databases">
        <title>Helianthus annuus Genome sequencing and assembly Release 2.</title>
        <authorList>
            <person name="Gouzy J."/>
            <person name="Langlade N."/>
            <person name="Munos S."/>
        </authorList>
    </citation>
    <scope>NUCLEOTIDE SEQUENCE</scope>
    <source>
        <tissue evidence="1">Leaves</tissue>
    </source>
</reference>
<gene>
    <name evidence="1" type="ORF">HanXRQr2_Chr12g0558871</name>
</gene>
<evidence type="ECO:0000313" key="2">
    <source>
        <dbReference type="Proteomes" id="UP000215914"/>
    </source>
</evidence>
<dbReference type="EMBL" id="MNCJ02000327">
    <property type="protein sequence ID" value="KAF5779395.1"/>
    <property type="molecule type" value="Genomic_DNA"/>
</dbReference>
<accession>A0A9K3HJM9</accession>